<dbReference type="InterPro" id="IPR039565">
    <property type="entry name" value="BamD-like"/>
</dbReference>
<dbReference type="InterPro" id="IPR019734">
    <property type="entry name" value="TPR_rpt"/>
</dbReference>
<dbReference type="InterPro" id="IPR011990">
    <property type="entry name" value="TPR-like_helical_dom_sf"/>
</dbReference>
<reference evidence="4 5" key="1">
    <citation type="submission" date="2019-06" db="EMBL/GenBank/DDBJ databases">
        <title>Draft genome of Aliikangiella marina GYP-15.</title>
        <authorList>
            <person name="Wang G."/>
        </authorList>
    </citation>
    <scope>NUCLEOTIDE SEQUENCE [LARGE SCALE GENOMIC DNA]</scope>
    <source>
        <strain evidence="4 5">GYP-15</strain>
    </source>
</reference>
<keyword evidence="2" id="KW-0802">TPR repeat</keyword>
<dbReference type="EMBL" id="VIKR01000001">
    <property type="protein sequence ID" value="TQV76938.1"/>
    <property type="molecule type" value="Genomic_DNA"/>
</dbReference>
<accession>A0A545TIA1</accession>
<organism evidence="4 5">
    <name type="scientific">Aliikangiella marina</name>
    <dbReference type="NCBI Taxonomy" id="1712262"/>
    <lineage>
        <taxon>Bacteria</taxon>
        <taxon>Pseudomonadati</taxon>
        <taxon>Pseudomonadota</taxon>
        <taxon>Gammaproteobacteria</taxon>
        <taxon>Oceanospirillales</taxon>
        <taxon>Pleioneaceae</taxon>
        <taxon>Aliikangiella</taxon>
    </lineage>
</organism>
<dbReference type="RefSeq" id="WP_142888298.1">
    <property type="nucleotide sequence ID" value="NZ_VIKR01000001.1"/>
</dbReference>
<feature type="repeat" description="TPR" evidence="2">
    <location>
        <begin position="188"/>
        <end position="221"/>
    </location>
</feature>
<dbReference type="PANTHER" id="PTHR37423:SF6">
    <property type="entry name" value="CELL DIVISION COORDINATOR CPOB"/>
    <property type="match status" value="1"/>
</dbReference>
<evidence type="ECO:0000259" key="3">
    <source>
        <dbReference type="Pfam" id="PF13525"/>
    </source>
</evidence>
<dbReference type="OrthoDB" id="9806825at2"/>
<protein>
    <submittedName>
        <fullName evidence="4">Tetratricopeptide repeat protein</fullName>
    </submittedName>
</protein>
<keyword evidence="5" id="KW-1185">Reference proteome</keyword>
<name>A0A545TIA1_9GAMM</name>
<feature type="repeat" description="TPR" evidence="2">
    <location>
        <begin position="152"/>
        <end position="185"/>
    </location>
</feature>
<comment type="caution">
    <text evidence="4">The sequence shown here is derived from an EMBL/GenBank/DDBJ whole genome shotgun (WGS) entry which is preliminary data.</text>
</comment>
<dbReference type="SUPFAM" id="SSF48452">
    <property type="entry name" value="TPR-like"/>
    <property type="match status" value="3"/>
</dbReference>
<dbReference type="Gene3D" id="1.25.40.10">
    <property type="entry name" value="Tetratricopeptide repeat domain"/>
    <property type="match status" value="5"/>
</dbReference>
<dbReference type="Pfam" id="PF13174">
    <property type="entry name" value="TPR_6"/>
    <property type="match status" value="1"/>
</dbReference>
<dbReference type="Pfam" id="PF13181">
    <property type="entry name" value="TPR_8"/>
    <property type="match status" value="1"/>
</dbReference>
<evidence type="ECO:0000256" key="1">
    <source>
        <dbReference type="ARBA" id="ARBA00022729"/>
    </source>
</evidence>
<dbReference type="Pfam" id="PF13525">
    <property type="entry name" value="YfiO"/>
    <property type="match status" value="1"/>
</dbReference>
<dbReference type="SMART" id="SM00028">
    <property type="entry name" value="TPR"/>
    <property type="match status" value="9"/>
</dbReference>
<dbReference type="PROSITE" id="PS50005">
    <property type="entry name" value="TPR"/>
    <property type="match status" value="2"/>
</dbReference>
<gene>
    <name evidence="4" type="ORF">FLL45_03015</name>
</gene>
<feature type="domain" description="Outer membrane lipoprotein BamD-like" evidence="3">
    <location>
        <begin position="91"/>
        <end position="182"/>
    </location>
</feature>
<sequence>MMRMTIAFVTMFLIASCGSGGHRTLGDLNYKPKKEKEIEFEKMDYQQVREEYQELLTLFKDDVLKEQIERRIADVFMLEGGENQLKETEIKSYYAEAIKSYKEILKKYPNSPDNADVLYQLARAYEMDGYIQKELAMLEQLTNRHPQYKNNDEARFRMGEIYYSNGDYRKAQKEYEQVTTSKNESLLKYSYYMLGWAHYKQSRYESSISAFAEVLELLLNNLDEVEKAKKTEQSLITDTINSMSLALARSGGAQVLEQNNLLQGKAYLWLVYNSLGDYFLKKERYEDSADTFRRFVQKYNYSPRAPILHSKLISAYIKGAFPLQALNEKEAYVEFYGLKSQYAKNNGVNDNVKSQLKSYYDELASHYHSQAQAAEKQSSELAKSKPNIKRTKKRQDLQVKMLASFEKAARFYQLYIETFPADDKVPEFTYLQAEAYYSAGEFPAAIRLYEIAAYQLNHFKQDKYRVKAGYAAIISYQKLIGSLETQKQDTKVWQAQAVESMLKFAQIFHQDDRSPSVLTNAAEYLFSLEDYPRAREVAENLLQTNTQLAKPLKKTAYGISAHSSFKLGNLELAEESYFKQRSLTNKKSKEYQQITERMTSTMFRRSEALIDSGDKQSAITKLLKIKSVAPNSKLVVSAQYNAASLLIETAQWARAIKELKALKREQPKHKLAQEFDRKLAFAYEKNKSYKLAADAYLKLSKQDTDLKKRQDALFIAADLYEKNKDFDTAIQLFKQYARTYEQPFEVRMEARYRLAGLYETTQQTSKKLFWLRRIIDGDQKAGDQRNDRSRWLAAWANSQYGDSFADEFNKLKLTSNLEKSLPKKNKALSSAIKRYEMAADYGVLEFVTMSSHKMAGLYERFAKELRQVKLPKNLSQDEVGLYRKVLEEQATPFIELAVELHMGNLERAWDGDYNQWIEKSFLAMKALVPERFNKREMEVAYGDEIR</sequence>
<keyword evidence="1" id="KW-0732">Signal</keyword>
<dbReference type="PROSITE" id="PS51257">
    <property type="entry name" value="PROKAR_LIPOPROTEIN"/>
    <property type="match status" value="1"/>
</dbReference>
<dbReference type="Proteomes" id="UP000317839">
    <property type="component" value="Unassembled WGS sequence"/>
</dbReference>
<dbReference type="PANTHER" id="PTHR37423">
    <property type="entry name" value="SOLUBLE LYTIC MUREIN TRANSGLYCOSYLASE-RELATED"/>
    <property type="match status" value="1"/>
</dbReference>
<proteinExistence type="predicted"/>
<evidence type="ECO:0000313" key="4">
    <source>
        <dbReference type="EMBL" id="TQV76938.1"/>
    </source>
</evidence>
<dbReference type="AlphaFoldDB" id="A0A545TIA1"/>
<evidence type="ECO:0000256" key="2">
    <source>
        <dbReference type="PROSITE-ProRule" id="PRU00339"/>
    </source>
</evidence>
<evidence type="ECO:0000313" key="5">
    <source>
        <dbReference type="Proteomes" id="UP000317839"/>
    </source>
</evidence>